<accession>A0AAE0A2K8</accession>
<dbReference type="PANTHER" id="PTHR23406:SF64">
    <property type="entry name" value="NADP-DEPENDENT MALIC ENZYME 3"/>
    <property type="match status" value="1"/>
</dbReference>
<keyword evidence="2" id="KW-1185">Reference proteome</keyword>
<organism evidence="1 2">
    <name type="scientific">Dipteronia sinensis</name>
    <dbReference type="NCBI Taxonomy" id="43782"/>
    <lineage>
        <taxon>Eukaryota</taxon>
        <taxon>Viridiplantae</taxon>
        <taxon>Streptophyta</taxon>
        <taxon>Embryophyta</taxon>
        <taxon>Tracheophyta</taxon>
        <taxon>Spermatophyta</taxon>
        <taxon>Magnoliopsida</taxon>
        <taxon>eudicotyledons</taxon>
        <taxon>Gunneridae</taxon>
        <taxon>Pentapetalae</taxon>
        <taxon>rosids</taxon>
        <taxon>malvids</taxon>
        <taxon>Sapindales</taxon>
        <taxon>Sapindaceae</taxon>
        <taxon>Hippocastanoideae</taxon>
        <taxon>Acereae</taxon>
        <taxon>Dipteronia</taxon>
    </lineage>
</organism>
<reference evidence="1" key="1">
    <citation type="journal article" date="2023" name="Plant J.">
        <title>Genome sequences and population genomics provide insights into the demographic history, inbreeding, and mutation load of two 'living fossil' tree species of Dipteronia.</title>
        <authorList>
            <person name="Feng Y."/>
            <person name="Comes H.P."/>
            <person name="Chen J."/>
            <person name="Zhu S."/>
            <person name="Lu R."/>
            <person name="Zhang X."/>
            <person name="Li P."/>
            <person name="Qiu J."/>
            <person name="Olsen K.M."/>
            <person name="Qiu Y."/>
        </authorList>
    </citation>
    <scope>NUCLEOTIDE SEQUENCE</scope>
    <source>
        <strain evidence="1">NBL</strain>
    </source>
</reference>
<dbReference type="GO" id="GO:0006108">
    <property type="term" value="P:malate metabolic process"/>
    <property type="evidence" value="ECO:0007669"/>
    <property type="project" value="TreeGrafter"/>
</dbReference>
<evidence type="ECO:0000313" key="2">
    <source>
        <dbReference type="Proteomes" id="UP001281410"/>
    </source>
</evidence>
<evidence type="ECO:0000313" key="1">
    <source>
        <dbReference type="EMBL" id="KAK3199443.1"/>
    </source>
</evidence>
<dbReference type="EMBL" id="JANJYJ010000007">
    <property type="protein sequence ID" value="KAK3199443.1"/>
    <property type="molecule type" value="Genomic_DNA"/>
</dbReference>
<dbReference type="SUPFAM" id="SSF51735">
    <property type="entry name" value="NAD(P)-binding Rossmann-fold domains"/>
    <property type="match status" value="1"/>
</dbReference>
<name>A0AAE0A2K8_9ROSI</name>
<dbReference type="Proteomes" id="UP001281410">
    <property type="component" value="Unassembled WGS sequence"/>
</dbReference>
<dbReference type="PANTHER" id="PTHR23406">
    <property type="entry name" value="MALIC ENZYME-RELATED"/>
    <property type="match status" value="1"/>
</dbReference>
<dbReference type="GO" id="GO:0004473">
    <property type="term" value="F:malate dehydrogenase (decarboxylating) (NADP+) activity"/>
    <property type="evidence" value="ECO:0007669"/>
    <property type="project" value="TreeGrafter"/>
</dbReference>
<gene>
    <name evidence="1" type="ORF">Dsin_022858</name>
</gene>
<dbReference type="GO" id="GO:0009507">
    <property type="term" value="C:chloroplast"/>
    <property type="evidence" value="ECO:0007669"/>
    <property type="project" value="TreeGrafter"/>
</dbReference>
<dbReference type="AlphaFoldDB" id="A0AAE0A2K8"/>
<dbReference type="InterPro" id="IPR036291">
    <property type="entry name" value="NAD(P)-bd_dom_sf"/>
</dbReference>
<dbReference type="Gene3D" id="3.40.50.720">
    <property type="entry name" value="NAD(P)-binding Rossmann-like Domain"/>
    <property type="match status" value="1"/>
</dbReference>
<sequence length="71" mass="7732">MLPTNQAIKPTMLIGTSRLGKTFTKDVVEAMASFNEGRAIFASGSPFDPFEYDGKVFYAWPAEALAAQVTQ</sequence>
<proteinExistence type="predicted"/>
<comment type="caution">
    <text evidence="1">The sequence shown here is derived from an EMBL/GenBank/DDBJ whole genome shotgun (WGS) entry which is preliminary data.</text>
</comment>
<protein>
    <submittedName>
        <fullName evidence="1">Uncharacterized protein</fullName>
    </submittedName>
</protein>